<proteinExistence type="predicted"/>
<gene>
    <name evidence="1" type="ORF">SAMN05216170_0529</name>
</gene>
<dbReference type="Proteomes" id="UP000182125">
    <property type="component" value="Unassembled WGS sequence"/>
</dbReference>
<sequence length="309" mass="35417">MVIPMANFGLWWVRWNGSDYESRMTGTLEEFKGLGFDYAVILGQPAHIQYTGNAETDAYNLSEYLSDHLNMPYYVTIPFFTPSKTPRGNITGNFEGSYWERWIYVFTGSSDPNLKGFYWSLENAWIFKQDQLNIKKGISHELIKAMSQKIHDAGFKFIWIPSASTPYLEGTNIFPLNTSGCHNCPGAYEFFDYIFVQPNYYLAKGVPNISGYNDFKEYLRKLESLKSSHHAWNVYLEMEADECVIGSGGNCRTCSNTLNCTKLAGDYIKVQLDVLGKRYTQRAYYFGVTFDVVKHVDSYCRSNLGVPYV</sequence>
<reference evidence="1 2" key="1">
    <citation type="submission" date="2016-10" db="EMBL/GenBank/DDBJ databases">
        <authorList>
            <person name="de Groot N.N."/>
        </authorList>
    </citation>
    <scope>NUCLEOTIDE SEQUENCE [LARGE SCALE GENOMIC DNA]</scope>
    <source>
        <strain evidence="1 2">OGL-20</strain>
    </source>
</reference>
<evidence type="ECO:0000313" key="1">
    <source>
        <dbReference type="EMBL" id="SEV87052.1"/>
    </source>
</evidence>
<organism evidence="1 2">
    <name type="scientific">Thermococcus thioreducens</name>
    <dbReference type="NCBI Taxonomy" id="277988"/>
    <lineage>
        <taxon>Archaea</taxon>
        <taxon>Methanobacteriati</taxon>
        <taxon>Methanobacteriota</taxon>
        <taxon>Thermococci</taxon>
        <taxon>Thermococcales</taxon>
        <taxon>Thermococcaceae</taxon>
        <taxon>Thermococcus</taxon>
    </lineage>
</organism>
<evidence type="ECO:0000313" key="2">
    <source>
        <dbReference type="Proteomes" id="UP000182125"/>
    </source>
</evidence>
<accession>A0A1I0MFI7</accession>
<dbReference type="AlphaFoldDB" id="A0A1I0MFI7"/>
<protein>
    <submittedName>
        <fullName evidence="1">Uncharacterized protein</fullName>
    </submittedName>
</protein>
<dbReference type="EMBL" id="FOIW01000001">
    <property type="protein sequence ID" value="SEV87052.1"/>
    <property type="molecule type" value="Genomic_DNA"/>
</dbReference>
<name>A0A1I0MFI7_9EURY</name>